<dbReference type="EC" id="2.4.1.109" evidence="4 15"/>
<dbReference type="EMBL" id="KV454542">
    <property type="protein sequence ID" value="ODV66651.1"/>
    <property type="molecule type" value="Genomic_DNA"/>
</dbReference>
<keyword evidence="9 15" id="KW-0256">Endoplasmic reticulum</keyword>
<keyword evidence="12" id="KW-0325">Glycoprotein</keyword>
<gene>
    <name evidence="18" type="ORF">HYPBUDRAFT_141319</name>
</gene>
<feature type="transmembrane region" description="Helical" evidence="15">
    <location>
        <begin position="593"/>
        <end position="614"/>
    </location>
</feature>
<dbReference type="Gene3D" id="2.80.10.50">
    <property type="match status" value="1"/>
</dbReference>
<feature type="transmembrane region" description="Helical" evidence="15">
    <location>
        <begin position="144"/>
        <end position="163"/>
    </location>
</feature>
<dbReference type="UniPathway" id="UPA00378"/>
<keyword evidence="6 15" id="KW-0808">Transferase</keyword>
<comment type="similarity">
    <text evidence="3 15">Belongs to the glycosyltransferase 39 family.</text>
</comment>
<dbReference type="Pfam" id="PF02366">
    <property type="entry name" value="PMT"/>
    <property type="match status" value="1"/>
</dbReference>
<feature type="domain" description="MIR" evidence="17">
    <location>
        <begin position="462"/>
        <end position="518"/>
    </location>
</feature>
<feature type="transmembrane region" description="Helical" evidence="15">
    <location>
        <begin position="194"/>
        <end position="212"/>
    </location>
</feature>
<evidence type="ECO:0000256" key="11">
    <source>
        <dbReference type="ARBA" id="ARBA00023136"/>
    </source>
</evidence>
<evidence type="ECO:0000256" key="9">
    <source>
        <dbReference type="ARBA" id="ARBA00022824"/>
    </source>
</evidence>
<sequence>MARTKQLLKKSEVAGANKGLFDVDPLVDPVYQDGKLRSFLLTTPTPKLIKNRKIQGGEYILLAILIITSLFVRLSFLATPNSVVFDEVHFGGFARKYILGQFFMDVHPPLAKMLFAAVGYIFGFDGEFQFKNIGDEFPANVPYVYMRSFPALLGVGTIILCYLTLRNSGVRPIVAFLTASCLMIENANATISRYILLDSPLLFFIAASIYALKKFEIQIPFSFGWFKSLIATGIALGLAVSSKWVGLFTIAWVGISCLFQLWFIIGDLSISSKKIVGHFVARGALLLGIPALLYVVFFGIHFQVLSNEGDGGPFMTSAFRSNLNGNTIPRDITANVGLGSIITIRHLETRGGYLHSHNNFYPTGSKQQQITLYPHLDTNNNWLIEPYNDTIPDHFVPLTDNMKIRLVHINTGRRLHSHDEKPPVSERDWQKEASCYGFEGFAGDANDDFIVEIVKHKSKSTGDDVKALNTIIRFRHAMTGHYLFSSEVKLPDWGFDQQEVTTASQGYRPLTHWYIETNENDRIPANEKEIINYPKLSLWDKILESHKTMWKINQGLTEHHNWQSSPTEWPLLLRGINYWVRENKQVYFLGNAVVWWSSTLCIVAFLIHTAFSIIRWQSGQKVADNKHVFNFNTQVFLYLAGWGLHYLPFFIMGRQLFLHHYIPAAYFGILVLGHFFDIFVNYLAASSKHIQKIAYVGLSIFLMFSLVFYIQLSPLVYGKPWTKPQCNRVKGLNSWDFDCNAFFDSYEDYSVATASALASASESIQLELAKISAVPVENQADYKEAEETPLQVELAQEEAHESEFPNEVSEEAPIAEEVIENQNNAPPAAVDLEETDNHEKVESVKQAPANEETIQN</sequence>
<evidence type="ECO:0000256" key="4">
    <source>
        <dbReference type="ARBA" id="ARBA00012839"/>
    </source>
</evidence>
<dbReference type="OrthoDB" id="292747at2759"/>
<dbReference type="GO" id="GO:0004169">
    <property type="term" value="F:dolichyl-phosphate-mannose-protein mannosyltransferase activity"/>
    <property type="evidence" value="ECO:0007669"/>
    <property type="project" value="UniProtKB-UniRule"/>
</dbReference>
<dbReference type="PANTHER" id="PTHR10050:SF50">
    <property type="entry name" value="DOLICHYL-PHOSPHATE-MANNOSE--PROTEIN MANNOSYLTRANSFERASE 1-RELATED"/>
    <property type="match status" value="1"/>
</dbReference>
<keyword evidence="19" id="KW-1185">Reference proteome</keyword>
<dbReference type="Pfam" id="PF02815">
    <property type="entry name" value="MIR"/>
    <property type="match status" value="1"/>
</dbReference>
<evidence type="ECO:0000256" key="12">
    <source>
        <dbReference type="ARBA" id="ARBA00023180"/>
    </source>
</evidence>
<dbReference type="STRING" id="984485.A0A1E4RHF7"/>
<name>A0A1E4RHF7_9ASCO</name>
<evidence type="ECO:0000256" key="3">
    <source>
        <dbReference type="ARBA" id="ARBA00007222"/>
    </source>
</evidence>
<evidence type="ECO:0000259" key="17">
    <source>
        <dbReference type="PROSITE" id="PS50919"/>
    </source>
</evidence>
<dbReference type="RefSeq" id="XP_020075718.1">
    <property type="nucleotide sequence ID" value="XM_020219786.1"/>
</dbReference>
<comment type="function">
    <text evidence="15">Transfers mannose from Dol-P-mannose to Ser or Thr residues on proteins.</text>
</comment>
<feature type="transmembrane region" description="Helical" evidence="15">
    <location>
        <begin position="244"/>
        <end position="265"/>
    </location>
</feature>
<feature type="transmembrane region" description="Helical" evidence="15">
    <location>
        <begin position="695"/>
        <end position="717"/>
    </location>
</feature>
<protein>
    <recommendedName>
        <fullName evidence="4 15">Dolichyl-phosphate-mannose--protein mannosyltransferase</fullName>
        <ecNumber evidence="4 15">2.4.1.109</ecNumber>
    </recommendedName>
</protein>
<comment type="pathway">
    <text evidence="2 15">Protein modification; protein glycosylation.</text>
</comment>
<feature type="transmembrane region" description="Helical" evidence="15">
    <location>
        <begin position="219"/>
        <end position="238"/>
    </location>
</feature>
<proteinExistence type="inferred from homology"/>
<dbReference type="InterPro" id="IPR032421">
    <property type="entry name" value="PMT_4TMC"/>
</dbReference>
<evidence type="ECO:0000256" key="1">
    <source>
        <dbReference type="ARBA" id="ARBA00004477"/>
    </source>
</evidence>
<keyword evidence="11 15" id="KW-0472">Membrane</keyword>
<dbReference type="GeneID" id="30994336"/>
<keyword evidence="5 15" id="KW-0328">Glycosyltransferase</keyword>
<feature type="compositionally biased region" description="Acidic residues" evidence="16">
    <location>
        <begin position="808"/>
        <end position="819"/>
    </location>
</feature>
<evidence type="ECO:0000256" key="10">
    <source>
        <dbReference type="ARBA" id="ARBA00022989"/>
    </source>
</evidence>
<dbReference type="InterPro" id="IPR003342">
    <property type="entry name" value="ArnT-like_N"/>
</dbReference>
<dbReference type="AlphaFoldDB" id="A0A1E4RHF7"/>
<comment type="subcellular location">
    <subcellularLocation>
        <location evidence="1 15">Endoplasmic reticulum membrane</location>
        <topology evidence="1 15">Multi-pass membrane protein</topology>
    </subcellularLocation>
</comment>
<evidence type="ECO:0000313" key="18">
    <source>
        <dbReference type="EMBL" id="ODV66651.1"/>
    </source>
</evidence>
<organism evidence="18 19">
    <name type="scientific">Hyphopichia burtonii NRRL Y-1933</name>
    <dbReference type="NCBI Taxonomy" id="984485"/>
    <lineage>
        <taxon>Eukaryota</taxon>
        <taxon>Fungi</taxon>
        <taxon>Dikarya</taxon>
        <taxon>Ascomycota</taxon>
        <taxon>Saccharomycotina</taxon>
        <taxon>Pichiomycetes</taxon>
        <taxon>Debaryomycetaceae</taxon>
        <taxon>Hyphopichia</taxon>
    </lineage>
</organism>
<feature type="region of interest" description="Disordered" evidence="16">
    <location>
        <begin position="785"/>
        <end position="856"/>
    </location>
</feature>
<feature type="domain" description="MIR" evidence="17">
    <location>
        <begin position="333"/>
        <end position="387"/>
    </location>
</feature>
<evidence type="ECO:0000256" key="6">
    <source>
        <dbReference type="ARBA" id="ARBA00022679"/>
    </source>
</evidence>
<feature type="domain" description="MIR" evidence="17">
    <location>
        <begin position="393"/>
        <end position="454"/>
    </location>
</feature>
<comment type="catalytic activity">
    <reaction evidence="13 15">
        <text>a di-trans,poly-cis-dolichyl beta-D-mannosyl phosphate + L-threonyl-[protein] = 3-O-(alpha-D-mannosyl)-L-threonyl-[protein] + a di-trans,poly-cis-dolichyl phosphate + H(+)</text>
        <dbReference type="Rhea" id="RHEA:53396"/>
        <dbReference type="Rhea" id="RHEA-COMP:11060"/>
        <dbReference type="Rhea" id="RHEA-COMP:13547"/>
        <dbReference type="Rhea" id="RHEA-COMP:19498"/>
        <dbReference type="Rhea" id="RHEA-COMP:19501"/>
        <dbReference type="ChEBI" id="CHEBI:15378"/>
        <dbReference type="ChEBI" id="CHEBI:30013"/>
        <dbReference type="ChEBI" id="CHEBI:57683"/>
        <dbReference type="ChEBI" id="CHEBI:58211"/>
        <dbReference type="ChEBI" id="CHEBI:137323"/>
        <dbReference type="EC" id="2.4.1.109"/>
    </reaction>
</comment>
<comment type="catalytic activity">
    <reaction evidence="14 15">
        <text>a di-trans,poly-cis-dolichyl beta-D-mannosyl phosphate + L-seryl-[protein] = 3-O-(alpha-D-mannosyl)-L-seryl-[protein] + a di-trans,poly-cis-dolichyl phosphate + H(+)</text>
        <dbReference type="Rhea" id="RHEA:17377"/>
        <dbReference type="Rhea" id="RHEA-COMP:9863"/>
        <dbReference type="Rhea" id="RHEA-COMP:13546"/>
        <dbReference type="Rhea" id="RHEA-COMP:19498"/>
        <dbReference type="Rhea" id="RHEA-COMP:19501"/>
        <dbReference type="ChEBI" id="CHEBI:15378"/>
        <dbReference type="ChEBI" id="CHEBI:29999"/>
        <dbReference type="ChEBI" id="CHEBI:57683"/>
        <dbReference type="ChEBI" id="CHEBI:58211"/>
        <dbReference type="ChEBI" id="CHEBI:137321"/>
        <dbReference type="EC" id="2.4.1.109"/>
    </reaction>
</comment>
<keyword evidence="10 15" id="KW-1133">Transmembrane helix</keyword>
<keyword evidence="7 15" id="KW-0812">Transmembrane</keyword>
<dbReference type="InterPro" id="IPR027005">
    <property type="entry name" value="PMT-like"/>
</dbReference>
<keyword evidence="8" id="KW-0677">Repeat</keyword>
<dbReference type="Pfam" id="PF16192">
    <property type="entry name" value="PMT_4TMC"/>
    <property type="match status" value="1"/>
</dbReference>
<feature type="transmembrane region" description="Helical" evidence="15">
    <location>
        <begin position="635"/>
        <end position="652"/>
    </location>
</feature>
<dbReference type="SUPFAM" id="SSF82109">
    <property type="entry name" value="MIR domain"/>
    <property type="match status" value="1"/>
</dbReference>
<dbReference type="CDD" id="cd23283">
    <property type="entry name" value="beta-trefoil_MIR_PMT1-like"/>
    <property type="match status" value="1"/>
</dbReference>
<dbReference type="PROSITE" id="PS50919">
    <property type="entry name" value="MIR"/>
    <property type="match status" value="3"/>
</dbReference>
<accession>A0A1E4RHF7</accession>
<dbReference type="Proteomes" id="UP000095085">
    <property type="component" value="Unassembled WGS sequence"/>
</dbReference>
<evidence type="ECO:0000256" key="7">
    <source>
        <dbReference type="ARBA" id="ARBA00022692"/>
    </source>
</evidence>
<evidence type="ECO:0000256" key="5">
    <source>
        <dbReference type="ARBA" id="ARBA00022676"/>
    </source>
</evidence>
<evidence type="ECO:0000256" key="16">
    <source>
        <dbReference type="SAM" id="MobiDB-lite"/>
    </source>
</evidence>
<dbReference type="InterPro" id="IPR016093">
    <property type="entry name" value="MIR_motif"/>
</dbReference>
<dbReference type="SMART" id="SM00472">
    <property type="entry name" value="MIR"/>
    <property type="match status" value="3"/>
</dbReference>
<dbReference type="InterPro" id="IPR036300">
    <property type="entry name" value="MIR_dom_sf"/>
</dbReference>
<feature type="transmembrane region" description="Helical" evidence="15">
    <location>
        <begin position="664"/>
        <end position="683"/>
    </location>
</feature>
<evidence type="ECO:0000256" key="13">
    <source>
        <dbReference type="ARBA" id="ARBA00045085"/>
    </source>
</evidence>
<evidence type="ECO:0000256" key="8">
    <source>
        <dbReference type="ARBA" id="ARBA00022737"/>
    </source>
</evidence>
<evidence type="ECO:0000256" key="2">
    <source>
        <dbReference type="ARBA" id="ARBA00004922"/>
    </source>
</evidence>
<feature type="transmembrane region" description="Helical" evidence="15">
    <location>
        <begin position="59"/>
        <end position="78"/>
    </location>
</feature>
<dbReference type="PANTHER" id="PTHR10050">
    <property type="entry name" value="DOLICHYL-PHOSPHATE-MANNOSE--PROTEIN MANNOSYLTRANSFERASE"/>
    <property type="match status" value="1"/>
</dbReference>
<reference evidence="19" key="1">
    <citation type="submission" date="2016-05" db="EMBL/GenBank/DDBJ databases">
        <title>Comparative genomics of biotechnologically important yeasts.</title>
        <authorList>
            <consortium name="DOE Joint Genome Institute"/>
            <person name="Riley R."/>
            <person name="Haridas S."/>
            <person name="Wolfe K.H."/>
            <person name="Lopes M.R."/>
            <person name="Hittinger C.T."/>
            <person name="Goker M."/>
            <person name="Salamov A."/>
            <person name="Wisecaver J."/>
            <person name="Long T.M."/>
            <person name="Aerts A.L."/>
            <person name="Barry K."/>
            <person name="Choi C."/>
            <person name="Clum A."/>
            <person name="Coughlan A.Y."/>
            <person name="Deshpande S."/>
            <person name="Douglass A.P."/>
            <person name="Hanson S.J."/>
            <person name="Klenk H.-P."/>
            <person name="Labutti K."/>
            <person name="Lapidus A."/>
            <person name="Lindquist E."/>
            <person name="Lipzen A."/>
            <person name="Meier-Kolthoff J.P."/>
            <person name="Ohm R.A."/>
            <person name="Otillar R.P."/>
            <person name="Pangilinan J."/>
            <person name="Peng Y."/>
            <person name="Rokas A."/>
            <person name="Rosa C.A."/>
            <person name="Scheuner C."/>
            <person name="Sibirny A.A."/>
            <person name="Slot J.C."/>
            <person name="Stielow J.B."/>
            <person name="Sun H."/>
            <person name="Kurtzman C.P."/>
            <person name="Blackwell M."/>
            <person name="Grigoriev I.V."/>
            <person name="Jeffries T.W."/>
        </authorList>
    </citation>
    <scope>NUCLEOTIDE SEQUENCE [LARGE SCALE GENOMIC DNA]</scope>
    <source>
        <strain evidence="19">NRRL Y-1933</strain>
    </source>
</reference>
<evidence type="ECO:0000313" key="19">
    <source>
        <dbReference type="Proteomes" id="UP000095085"/>
    </source>
</evidence>
<dbReference type="GO" id="GO:0005789">
    <property type="term" value="C:endoplasmic reticulum membrane"/>
    <property type="evidence" value="ECO:0007669"/>
    <property type="project" value="UniProtKB-SubCell"/>
</dbReference>
<feature type="transmembrane region" description="Helical" evidence="15">
    <location>
        <begin position="285"/>
        <end position="305"/>
    </location>
</feature>
<evidence type="ECO:0000256" key="15">
    <source>
        <dbReference type="RuleBase" id="RU367007"/>
    </source>
</evidence>
<evidence type="ECO:0000256" key="14">
    <source>
        <dbReference type="ARBA" id="ARBA00045102"/>
    </source>
</evidence>